<evidence type="ECO:0000313" key="2">
    <source>
        <dbReference type="Proteomes" id="UP000045782"/>
    </source>
</evidence>
<evidence type="ECO:0000313" key="1">
    <source>
        <dbReference type="EMBL" id="CPV46665.1"/>
    </source>
</evidence>
<dbReference type="AlphaFoldDB" id="A0A0U0ZJK3"/>
<proteinExistence type="predicted"/>
<protein>
    <recommendedName>
        <fullName evidence="3">Antibiotic biosynthesis monooxygenase</fullName>
    </recommendedName>
</protein>
<sequence>MSVQMVRFSTDAQRAHEVEEAIATLFTAVAEAAPAGMTYTAGRVGDGSDFVFMLQLAEWVDNPLVDIPGALDFRARVAGWAGEAVAPQPFTVLGRYEG</sequence>
<organism evidence="1 2">
    <name type="scientific">Mycobacteroides abscessus</name>
    <dbReference type="NCBI Taxonomy" id="36809"/>
    <lineage>
        <taxon>Bacteria</taxon>
        <taxon>Bacillati</taxon>
        <taxon>Actinomycetota</taxon>
        <taxon>Actinomycetes</taxon>
        <taxon>Mycobacteriales</taxon>
        <taxon>Mycobacteriaceae</taxon>
        <taxon>Mycobacteroides</taxon>
    </lineage>
</organism>
<dbReference type="Proteomes" id="UP000045782">
    <property type="component" value="Unassembled WGS sequence"/>
</dbReference>
<evidence type="ECO:0008006" key="3">
    <source>
        <dbReference type="Google" id="ProtNLM"/>
    </source>
</evidence>
<accession>A0A0U0ZJK3</accession>
<name>A0A0U0ZJK3_9MYCO</name>
<dbReference type="EMBL" id="CSWP01000003">
    <property type="protein sequence ID" value="CPV46665.1"/>
    <property type="molecule type" value="Genomic_DNA"/>
</dbReference>
<gene>
    <name evidence="1" type="ORF">ERS075579_01784</name>
</gene>
<dbReference type="RefSeq" id="WP_016893167.1">
    <property type="nucleotide sequence ID" value="NZ_CSWP01000003.1"/>
</dbReference>
<reference evidence="1 2" key="1">
    <citation type="submission" date="2015-03" db="EMBL/GenBank/DDBJ databases">
        <authorList>
            <person name="Murphy D."/>
        </authorList>
    </citation>
    <scope>NUCLEOTIDE SEQUENCE [LARGE SCALE GENOMIC DNA]</scope>
    <source>
        <strain evidence="1 2">PAP088</strain>
    </source>
</reference>